<proteinExistence type="predicted"/>
<evidence type="ECO:0000256" key="3">
    <source>
        <dbReference type="ARBA" id="ARBA00022525"/>
    </source>
</evidence>
<keyword evidence="9 10" id="KW-0961">Cell wall biogenesis/degradation</keyword>
<dbReference type="UniPathway" id="UPA00219"/>
<evidence type="ECO:0000256" key="11">
    <source>
        <dbReference type="SAM" id="MobiDB-lite"/>
    </source>
</evidence>
<comment type="pathway">
    <text evidence="2 10">Cell wall biogenesis; peptidoglycan biosynthesis.</text>
</comment>
<feature type="region of interest" description="Disordered" evidence="11">
    <location>
        <begin position="39"/>
        <end position="63"/>
    </location>
</feature>
<dbReference type="CDD" id="cd16913">
    <property type="entry name" value="YkuD_like"/>
    <property type="match status" value="1"/>
</dbReference>
<dbReference type="GO" id="GO:0008360">
    <property type="term" value="P:regulation of cell shape"/>
    <property type="evidence" value="ECO:0007669"/>
    <property type="project" value="UniProtKB-UniRule"/>
</dbReference>
<dbReference type="PROSITE" id="PS52029">
    <property type="entry name" value="LD_TPASE"/>
    <property type="match status" value="1"/>
</dbReference>
<dbReference type="AlphaFoldDB" id="A0A0G2B7F2"/>
<evidence type="ECO:0000256" key="9">
    <source>
        <dbReference type="ARBA" id="ARBA00023316"/>
    </source>
</evidence>
<dbReference type="STRING" id="1619044.UY92_C0021G0008"/>
<dbReference type="SUPFAM" id="SSF103647">
    <property type="entry name" value="TSP type-3 repeat"/>
    <property type="match status" value="1"/>
</dbReference>
<dbReference type="GO" id="GO:0071555">
    <property type="term" value="P:cell wall organization"/>
    <property type="evidence" value="ECO:0007669"/>
    <property type="project" value="UniProtKB-UniRule"/>
</dbReference>
<evidence type="ECO:0000256" key="7">
    <source>
        <dbReference type="ARBA" id="ARBA00022960"/>
    </source>
</evidence>
<evidence type="ECO:0000256" key="12">
    <source>
        <dbReference type="SAM" id="SignalP"/>
    </source>
</evidence>
<dbReference type="GO" id="GO:0005509">
    <property type="term" value="F:calcium ion binding"/>
    <property type="evidence" value="ECO:0007669"/>
    <property type="project" value="InterPro"/>
</dbReference>
<keyword evidence="4" id="KW-0808">Transferase</keyword>
<evidence type="ECO:0000256" key="5">
    <source>
        <dbReference type="ARBA" id="ARBA00022729"/>
    </source>
</evidence>
<keyword evidence="8 10" id="KW-0573">Peptidoglycan synthesis</keyword>
<dbReference type="SUPFAM" id="SSF141523">
    <property type="entry name" value="L,D-transpeptidase catalytic domain-like"/>
    <property type="match status" value="1"/>
</dbReference>
<dbReference type="InterPro" id="IPR038063">
    <property type="entry name" value="Transpep_catalytic_dom"/>
</dbReference>
<dbReference type="Pfam" id="PF18884">
    <property type="entry name" value="TSP3_bac"/>
    <property type="match status" value="2"/>
</dbReference>
<keyword evidence="6" id="KW-0106">Calcium</keyword>
<evidence type="ECO:0000256" key="4">
    <source>
        <dbReference type="ARBA" id="ARBA00022679"/>
    </source>
</evidence>
<keyword evidence="7 10" id="KW-0133">Cell shape</keyword>
<dbReference type="InterPro" id="IPR028974">
    <property type="entry name" value="TSP_type-3_rpt"/>
</dbReference>
<gene>
    <name evidence="14" type="ORF">UY92_C0021G0008</name>
</gene>
<dbReference type="Pfam" id="PF03734">
    <property type="entry name" value="YkuD"/>
    <property type="match status" value="1"/>
</dbReference>
<organism evidence="14 15">
    <name type="scientific">Candidatus Magasanikbacteria bacterium GW2011_GWA2_56_11</name>
    <dbReference type="NCBI Taxonomy" id="1619044"/>
    <lineage>
        <taxon>Bacteria</taxon>
        <taxon>Candidatus Magasanikiibacteriota</taxon>
    </lineage>
</organism>
<dbReference type="InterPro" id="IPR050979">
    <property type="entry name" value="LD-transpeptidase"/>
</dbReference>
<dbReference type="Proteomes" id="UP000033870">
    <property type="component" value="Unassembled WGS sequence"/>
</dbReference>
<evidence type="ECO:0000256" key="8">
    <source>
        <dbReference type="ARBA" id="ARBA00022984"/>
    </source>
</evidence>
<dbReference type="Gene3D" id="2.40.440.10">
    <property type="entry name" value="L,D-transpeptidase catalytic domain-like"/>
    <property type="match status" value="1"/>
</dbReference>
<dbReference type="PANTHER" id="PTHR30582">
    <property type="entry name" value="L,D-TRANSPEPTIDASE"/>
    <property type="match status" value="1"/>
</dbReference>
<dbReference type="GO" id="GO:0016740">
    <property type="term" value="F:transferase activity"/>
    <property type="evidence" value="ECO:0007669"/>
    <property type="project" value="UniProtKB-KW"/>
</dbReference>
<accession>A0A0G2B7F2</accession>
<evidence type="ECO:0000313" key="14">
    <source>
        <dbReference type="EMBL" id="KKW41374.1"/>
    </source>
</evidence>
<evidence type="ECO:0000256" key="2">
    <source>
        <dbReference type="ARBA" id="ARBA00004752"/>
    </source>
</evidence>
<evidence type="ECO:0000259" key="13">
    <source>
        <dbReference type="PROSITE" id="PS52029"/>
    </source>
</evidence>
<comment type="caution">
    <text evidence="14">The sequence shown here is derived from an EMBL/GenBank/DDBJ whole genome shotgun (WGS) entry which is preliminary data.</text>
</comment>
<feature type="signal peptide" evidence="12">
    <location>
        <begin position="1"/>
        <end position="20"/>
    </location>
</feature>
<dbReference type="GO" id="GO:0005576">
    <property type="term" value="C:extracellular region"/>
    <property type="evidence" value="ECO:0007669"/>
    <property type="project" value="TreeGrafter"/>
</dbReference>
<dbReference type="EMBL" id="LCRX01000021">
    <property type="protein sequence ID" value="KKW41374.1"/>
    <property type="molecule type" value="Genomic_DNA"/>
</dbReference>
<dbReference type="PANTHER" id="PTHR30582:SF2">
    <property type="entry name" value="L,D-TRANSPEPTIDASE YCIB-RELATED"/>
    <property type="match status" value="1"/>
</dbReference>
<feature type="chain" id="PRO_5002542304" evidence="12">
    <location>
        <begin position="21"/>
        <end position="238"/>
    </location>
</feature>
<evidence type="ECO:0000256" key="1">
    <source>
        <dbReference type="ARBA" id="ARBA00004613"/>
    </source>
</evidence>
<keyword evidence="5 12" id="KW-0732">Signal</keyword>
<reference evidence="14 15" key="1">
    <citation type="journal article" date="2015" name="Nature">
        <title>rRNA introns, odd ribosomes, and small enigmatic genomes across a large radiation of phyla.</title>
        <authorList>
            <person name="Brown C.T."/>
            <person name="Hug L.A."/>
            <person name="Thomas B.C."/>
            <person name="Sharon I."/>
            <person name="Castelle C.J."/>
            <person name="Singh A."/>
            <person name="Wilkins M.J."/>
            <person name="Williams K.H."/>
            <person name="Banfield J.F."/>
        </authorList>
    </citation>
    <scope>NUCLEOTIDE SEQUENCE [LARGE SCALE GENOMIC DNA]</scope>
</reference>
<evidence type="ECO:0000256" key="6">
    <source>
        <dbReference type="ARBA" id="ARBA00022837"/>
    </source>
</evidence>
<dbReference type="InterPro" id="IPR005490">
    <property type="entry name" value="LD_TPept_cat_dom"/>
</dbReference>
<keyword evidence="3" id="KW-0964">Secreted</keyword>
<feature type="active site" description="Proton donor/acceptor" evidence="10">
    <location>
        <position position="186"/>
    </location>
</feature>
<evidence type="ECO:0000256" key="10">
    <source>
        <dbReference type="PROSITE-ProRule" id="PRU01373"/>
    </source>
</evidence>
<dbReference type="GO" id="GO:0071972">
    <property type="term" value="F:peptidoglycan L,D-transpeptidase activity"/>
    <property type="evidence" value="ECO:0007669"/>
    <property type="project" value="TreeGrafter"/>
</dbReference>
<sequence length="238" mass="26697">MKYFLIMFGVLALVPQLALGETLDTDADGLSDELERAYYTDPVNPDTDGDGFPDGQEVDSGYSPDGLNDLLEIAFGTDIGFSDSDQDGFSDFTEVMHGYNPLSDQLLARLPRRVEVDLAKQRLYYVVDGKLVNNFPVSTGNPWTPTPPGSYTISRLIPVARYVGRDYDLPNVKWNMQFRNGGYFIHGAYWHNDFGKRTHSHGCVNMRTADAEYLYRYMEPGVEVVVAGQTPKRREVGT</sequence>
<comment type="subcellular location">
    <subcellularLocation>
        <location evidence="1">Secreted</location>
    </subcellularLocation>
</comment>
<protein>
    <submittedName>
        <fullName evidence="14">Peptidoglycan transpeptidase, ErfK-YbiS-YhnG family</fullName>
    </submittedName>
</protein>
<evidence type="ECO:0000313" key="15">
    <source>
        <dbReference type="Proteomes" id="UP000033870"/>
    </source>
</evidence>
<feature type="active site" description="Nucleophile" evidence="10">
    <location>
        <position position="203"/>
    </location>
</feature>
<dbReference type="GO" id="GO:0018104">
    <property type="term" value="P:peptidoglycan-protein cross-linking"/>
    <property type="evidence" value="ECO:0007669"/>
    <property type="project" value="TreeGrafter"/>
</dbReference>
<dbReference type="InterPro" id="IPR059100">
    <property type="entry name" value="TSP3_bac"/>
</dbReference>
<name>A0A0G2B7F2_9BACT</name>
<feature type="domain" description="L,D-TPase catalytic" evidence="13">
    <location>
        <begin position="112"/>
        <end position="227"/>
    </location>
</feature>